<sequence>MDDLEDTMKINIKTEEIHIIDIHDYSQLMQDNLVNIKQERYETNYEHPHFDQSNVKKEILNGTIDMACKEYPIEEKPSFRVEEEDQGDFLESVKQEVCSNGASDDVTIDSTSSRGLETMWT</sequence>
<gene>
    <name evidence="2" type="ORF">g.29440</name>
</gene>
<reference evidence="2" key="1">
    <citation type="submission" date="2015-12" db="EMBL/GenBank/DDBJ databases">
        <title>De novo transcriptome assembly of four potential Pierce s Disease insect vectors from Arizona vineyards.</title>
        <authorList>
            <person name="Tassone E.E."/>
        </authorList>
    </citation>
    <scope>NUCLEOTIDE SEQUENCE</scope>
</reference>
<proteinExistence type="predicted"/>
<dbReference type="AlphaFoldDB" id="A0A1B6D223"/>
<evidence type="ECO:0000313" key="2">
    <source>
        <dbReference type="EMBL" id="JAS19744.1"/>
    </source>
</evidence>
<name>A0A1B6D223_9HEMI</name>
<accession>A0A1B6D223</accession>
<dbReference type="EMBL" id="GEDC01017554">
    <property type="protein sequence ID" value="JAS19744.1"/>
    <property type="molecule type" value="Transcribed_RNA"/>
</dbReference>
<protein>
    <submittedName>
        <fullName evidence="2">Uncharacterized protein</fullName>
    </submittedName>
</protein>
<organism evidence="2">
    <name type="scientific">Clastoptera arizonana</name>
    <name type="common">Arizona spittle bug</name>
    <dbReference type="NCBI Taxonomy" id="38151"/>
    <lineage>
        <taxon>Eukaryota</taxon>
        <taxon>Metazoa</taxon>
        <taxon>Ecdysozoa</taxon>
        <taxon>Arthropoda</taxon>
        <taxon>Hexapoda</taxon>
        <taxon>Insecta</taxon>
        <taxon>Pterygota</taxon>
        <taxon>Neoptera</taxon>
        <taxon>Paraneoptera</taxon>
        <taxon>Hemiptera</taxon>
        <taxon>Auchenorrhyncha</taxon>
        <taxon>Cercopoidea</taxon>
        <taxon>Clastopteridae</taxon>
        <taxon>Clastoptera</taxon>
    </lineage>
</organism>
<evidence type="ECO:0000256" key="1">
    <source>
        <dbReference type="SAM" id="MobiDB-lite"/>
    </source>
</evidence>
<feature type="region of interest" description="Disordered" evidence="1">
    <location>
        <begin position="100"/>
        <end position="121"/>
    </location>
</feature>